<dbReference type="GO" id="GO:0004867">
    <property type="term" value="F:serine-type endopeptidase inhibitor activity"/>
    <property type="evidence" value="ECO:0007669"/>
    <property type="project" value="UniProtKB-KW"/>
</dbReference>
<proteinExistence type="predicted"/>
<gene>
    <name evidence="5" type="ORF">V1264_024439</name>
</gene>
<dbReference type="AlphaFoldDB" id="A0AAN9FZ66"/>
<evidence type="ECO:0000256" key="2">
    <source>
        <dbReference type="ARBA" id="ARBA00022900"/>
    </source>
</evidence>
<organism evidence="5 6">
    <name type="scientific">Littorina saxatilis</name>
    <dbReference type="NCBI Taxonomy" id="31220"/>
    <lineage>
        <taxon>Eukaryota</taxon>
        <taxon>Metazoa</taxon>
        <taxon>Spiralia</taxon>
        <taxon>Lophotrochozoa</taxon>
        <taxon>Mollusca</taxon>
        <taxon>Gastropoda</taxon>
        <taxon>Caenogastropoda</taxon>
        <taxon>Littorinimorpha</taxon>
        <taxon>Littorinoidea</taxon>
        <taxon>Littorinidae</taxon>
        <taxon>Littorina</taxon>
    </lineage>
</organism>
<comment type="caution">
    <text evidence="5">The sequence shown here is derived from an EMBL/GenBank/DDBJ whole genome shotgun (WGS) entry which is preliminary data.</text>
</comment>
<feature type="signal peptide" evidence="3">
    <location>
        <begin position="1"/>
        <end position="20"/>
    </location>
</feature>
<dbReference type="PROSITE" id="PS51252">
    <property type="entry name" value="ANTISTASIN"/>
    <property type="match status" value="1"/>
</dbReference>
<keyword evidence="1" id="KW-0646">Protease inhibitor</keyword>
<dbReference type="EMBL" id="JBAMIC010000920">
    <property type="protein sequence ID" value="KAK7089656.1"/>
    <property type="molecule type" value="Genomic_DNA"/>
</dbReference>
<reference evidence="5 6" key="1">
    <citation type="submission" date="2024-02" db="EMBL/GenBank/DDBJ databases">
        <title>Chromosome-scale genome assembly of the rough periwinkle Littorina saxatilis.</title>
        <authorList>
            <person name="De Jode A."/>
            <person name="Faria R."/>
            <person name="Formenti G."/>
            <person name="Sims Y."/>
            <person name="Smith T.P."/>
            <person name="Tracey A."/>
            <person name="Wood J.M.D."/>
            <person name="Zagrodzka Z.B."/>
            <person name="Johannesson K."/>
            <person name="Butlin R.K."/>
            <person name="Leder E.H."/>
        </authorList>
    </citation>
    <scope>NUCLEOTIDE SEQUENCE [LARGE SCALE GENOMIC DNA]</scope>
    <source>
        <strain evidence="5">Snail1</strain>
        <tissue evidence="5">Muscle</tissue>
    </source>
</reference>
<feature type="chain" id="PRO_5042989756" description="Antistasin-like domain-containing protein" evidence="3">
    <location>
        <begin position="21"/>
        <end position="107"/>
    </location>
</feature>
<keyword evidence="2" id="KW-0722">Serine protease inhibitor</keyword>
<dbReference type="SUPFAM" id="SSF57262">
    <property type="entry name" value="Leech antihemostatic proteins"/>
    <property type="match status" value="1"/>
</dbReference>
<keyword evidence="3" id="KW-0732">Signal</keyword>
<dbReference type="InterPro" id="IPR011061">
    <property type="entry name" value="Hirudin/antistatin"/>
</dbReference>
<evidence type="ECO:0000256" key="3">
    <source>
        <dbReference type="SAM" id="SignalP"/>
    </source>
</evidence>
<keyword evidence="6" id="KW-1185">Reference proteome</keyword>
<feature type="domain" description="Antistasin-like" evidence="4">
    <location>
        <begin position="38"/>
        <end position="66"/>
    </location>
</feature>
<name>A0AAN9FZ66_9CAEN</name>
<accession>A0AAN9FZ66</accession>
<sequence>MEKLATGLLATLLLATCVQSLSLAPVDPLETSPLRHIPFPRCGPVCLIFCEFGNVLDSRGCPTCTCRDAPMCPEITCPRPCRQGYKTVAGCQTCQCQGHKPARYFGL</sequence>
<evidence type="ECO:0000259" key="4">
    <source>
        <dbReference type="PROSITE" id="PS51252"/>
    </source>
</evidence>
<evidence type="ECO:0000256" key="1">
    <source>
        <dbReference type="ARBA" id="ARBA00022690"/>
    </source>
</evidence>
<dbReference type="InterPro" id="IPR004094">
    <property type="entry name" value="Antistasin-like"/>
</dbReference>
<dbReference type="Proteomes" id="UP001374579">
    <property type="component" value="Unassembled WGS sequence"/>
</dbReference>
<protein>
    <recommendedName>
        <fullName evidence="4">Antistasin-like domain-containing protein</fullName>
    </recommendedName>
</protein>
<dbReference type="Gene3D" id="2.10.22.10">
    <property type="entry name" value="Antistasin, domain 1"/>
    <property type="match status" value="1"/>
</dbReference>
<evidence type="ECO:0000313" key="5">
    <source>
        <dbReference type="EMBL" id="KAK7089656.1"/>
    </source>
</evidence>
<dbReference type="Pfam" id="PF02822">
    <property type="entry name" value="Antistasin"/>
    <property type="match status" value="1"/>
</dbReference>
<evidence type="ECO:0000313" key="6">
    <source>
        <dbReference type="Proteomes" id="UP001374579"/>
    </source>
</evidence>